<dbReference type="OrthoDB" id="160374at2759"/>
<dbReference type="STRING" id="329884.A0A4U0XYK8"/>
<gene>
    <name evidence="3" type="ORF">B0A55_02686</name>
</gene>
<reference evidence="3 4" key="1">
    <citation type="submission" date="2017-03" db="EMBL/GenBank/DDBJ databases">
        <title>Genomes of endolithic fungi from Antarctica.</title>
        <authorList>
            <person name="Coleine C."/>
            <person name="Masonjones S."/>
            <person name="Stajich J.E."/>
        </authorList>
    </citation>
    <scope>NUCLEOTIDE SEQUENCE [LARGE SCALE GENOMIC DNA]</scope>
    <source>
        <strain evidence="3 4">CCFEE 5184</strain>
    </source>
</reference>
<dbReference type="GO" id="GO:0005730">
    <property type="term" value="C:nucleolus"/>
    <property type="evidence" value="ECO:0007669"/>
    <property type="project" value="TreeGrafter"/>
</dbReference>
<evidence type="ECO:0000313" key="4">
    <source>
        <dbReference type="Proteomes" id="UP000309340"/>
    </source>
</evidence>
<feature type="region of interest" description="Disordered" evidence="1">
    <location>
        <begin position="204"/>
        <end position="224"/>
    </location>
</feature>
<dbReference type="Proteomes" id="UP000309340">
    <property type="component" value="Unassembled WGS sequence"/>
</dbReference>
<evidence type="ECO:0000259" key="2">
    <source>
        <dbReference type="Pfam" id="PF10441"/>
    </source>
</evidence>
<accession>A0A4U0XYK8</accession>
<protein>
    <recommendedName>
        <fullName evidence="2">Nucleolar 27S pre-rRNA processing Urb2/Npa2 C-terminal domain-containing protein</fullName>
    </recommendedName>
</protein>
<dbReference type="Pfam" id="PF10441">
    <property type="entry name" value="Urb2"/>
    <property type="match status" value="1"/>
</dbReference>
<dbReference type="PANTHER" id="PTHR15682:SF2">
    <property type="entry name" value="UNHEALTHY RIBOSOME BIOGENESIS PROTEIN 2 HOMOLOG"/>
    <property type="match status" value="1"/>
</dbReference>
<feature type="domain" description="Nucleolar 27S pre-rRNA processing Urb2/Npa2 C-terminal" evidence="2">
    <location>
        <begin position="1119"/>
        <end position="1330"/>
    </location>
</feature>
<dbReference type="PANTHER" id="PTHR15682">
    <property type="entry name" value="UNHEALTHY RIBOSOME BIOGENESIS PROTEIN 2 HOMOLOG"/>
    <property type="match status" value="1"/>
</dbReference>
<comment type="caution">
    <text evidence="3">The sequence shown here is derived from an EMBL/GenBank/DDBJ whole genome shotgun (WGS) entry which is preliminary data.</text>
</comment>
<keyword evidence="4" id="KW-1185">Reference proteome</keyword>
<dbReference type="InterPro" id="IPR052609">
    <property type="entry name" value="Ribosome_Biogenesis_Reg"/>
</dbReference>
<sequence length="1331" mass="147213">MERSSLERLKALDTILDLESQLNEAQQLCTHSARADMVLRWLLEKLKQSAVIRNRADSWDLLAVSLRLLPLERLAILLGTADLVQIVQSTLHDEKVDFELLGAVASCLDLLFDLSNDGRGAALKALLGVDATKAATFSGTWLKATLRATAANGSTSKTIPYALLDPSMKIWAFRKQRGDEDEMFAEHCLVPAAALLAMLAHSPSVGPTKRKRKDTDGDEESDSRRRLETLLARHVFSPARLSFFDTHENQRQHARKNHLKVTPTGLSDRLHPVKVAIASDQVAPNSLPTLLDVALRCAPATNQRQRTKERPWNEVVFATLLDCLVQDGKLKDPKTLTAMLSVIGSRASLSKDTLQNLVKSHAKLGDDSDNSSETAWHLVAQAIALDANVFTNTELAARLFHAVSRAEEEAEGFRDSSRQLVDLDLSNLRRRDVLIPVMQAFAKSRSLSTFIDLWQQQLLRGVDKDRVWLQLGHSFSDLVETSLTQEQIVEIVGRLRKSLSSDITEMGLPADTVLIQAVLAGIRSSDLLDAVHTDVEALFDELLTSFDHYDSIMGSRRLHHIWKLLTTALSLWFPLWVAEQTNKEVVVERALSILASDAVIRARSILSGEQNTVDTVRNARSFALTLVGLLRPHSSRVPDMYTQATKGLSAEQLSTSVRAPGLLQDGGLTDTHGWLVKEYFEERLDEVETGMDCTSCRDGQRALVASSTQRPQSTVTKAMVDAALAYLESPGKVNMEQNTYRASAAVQQMLEVPAAALSVGQREHMLNAVALLPLAGHGPELARMRLSLLVQLLEEPCLTADVYSAALLWQQAHFGSMLERGKDIASPADGKILDLLECLAGRVVGHLLHHQSRNAGKASLLAIAAEAESTVDAAANGNGFAHDLHRLCLVKATFVQFDRHMRPELLEQCMRVEVIESYVNALIRDVETLAKEAKADQERQMALVAILSALANLPRRGGMAVDKKQSLVNTIFEIVRQHRTDSLANILADSRSIVLLRCLECLAREKLTEPAHNDMFVQLANSLLDQNLPPREHAAVLSAFSTACQSTDASTRIERLQVLLPGNRQPSGTSLLLLGVVLSTLSKEDFVVEPSGLQKPPQAFLHRLLGGITQAGDLTSCRRACECLILVLQSRPFMTNQHSVEATLACMNALAARRVSRERILFLDICRVATVLLQQHRSRLRERLHMVVELLQTLINYFFRKTRSLDMTHKPLTTRHARAMSRVLQLLCDPPQLRGKPGASDLVDDARKAQAHVGRYIQYVLHHYCSQVLKGAVGEGVREALVPGLWAMIEAMEINNADAVKSLSTAMNNGERAVLRSLYDEYKTFGKWRGG</sequence>
<organism evidence="3 4">
    <name type="scientific">Friedmanniomyces simplex</name>
    <dbReference type="NCBI Taxonomy" id="329884"/>
    <lineage>
        <taxon>Eukaryota</taxon>
        <taxon>Fungi</taxon>
        <taxon>Dikarya</taxon>
        <taxon>Ascomycota</taxon>
        <taxon>Pezizomycotina</taxon>
        <taxon>Dothideomycetes</taxon>
        <taxon>Dothideomycetidae</taxon>
        <taxon>Mycosphaerellales</taxon>
        <taxon>Teratosphaeriaceae</taxon>
        <taxon>Friedmanniomyces</taxon>
    </lineage>
</organism>
<dbReference type="EMBL" id="NAJQ01000064">
    <property type="protein sequence ID" value="TKA80743.1"/>
    <property type="molecule type" value="Genomic_DNA"/>
</dbReference>
<evidence type="ECO:0000313" key="3">
    <source>
        <dbReference type="EMBL" id="TKA80743.1"/>
    </source>
</evidence>
<evidence type="ECO:0000256" key="1">
    <source>
        <dbReference type="SAM" id="MobiDB-lite"/>
    </source>
</evidence>
<proteinExistence type="predicted"/>
<dbReference type="InterPro" id="IPR018849">
    <property type="entry name" value="Urb2/Npa2_C"/>
</dbReference>
<dbReference type="GO" id="GO:0042254">
    <property type="term" value="P:ribosome biogenesis"/>
    <property type="evidence" value="ECO:0007669"/>
    <property type="project" value="TreeGrafter"/>
</dbReference>
<name>A0A4U0XYK8_9PEZI</name>